<name>A0AB73I6R8_9BURK</name>
<organism evidence="7 8">
    <name type="scientific">Paraburkholderia caledonica</name>
    <dbReference type="NCBI Taxonomy" id="134536"/>
    <lineage>
        <taxon>Bacteria</taxon>
        <taxon>Pseudomonadati</taxon>
        <taxon>Pseudomonadota</taxon>
        <taxon>Betaproteobacteria</taxon>
        <taxon>Burkholderiales</taxon>
        <taxon>Burkholderiaceae</taxon>
        <taxon>Paraburkholderia</taxon>
    </lineage>
</organism>
<dbReference type="InterPro" id="IPR036188">
    <property type="entry name" value="FAD/NAD-bd_sf"/>
</dbReference>
<dbReference type="Gene3D" id="3.50.50.60">
    <property type="entry name" value="FAD/NAD(P)-binding domain"/>
    <property type="match status" value="2"/>
</dbReference>
<dbReference type="SUPFAM" id="SSF54373">
    <property type="entry name" value="FAD-linked reductases, C-terminal domain"/>
    <property type="match status" value="1"/>
</dbReference>
<dbReference type="SUPFAM" id="SSF51905">
    <property type="entry name" value="FAD/NAD(P)-binding domain"/>
    <property type="match status" value="1"/>
</dbReference>
<dbReference type="GO" id="GO:0050660">
    <property type="term" value="F:flavin adenine dinucleotide binding"/>
    <property type="evidence" value="ECO:0007669"/>
    <property type="project" value="InterPro"/>
</dbReference>
<protein>
    <submittedName>
        <fullName evidence="7">Choline dehydrogenase-like flavoprotein</fullName>
    </submittedName>
</protein>
<evidence type="ECO:0000256" key="4">
    <source>
        <dbReference type="ARBA" id="ARBA00023002"/>
    </source>
</evidence>
<dbReference type="PANTHER" id="PTHR46056:SF12">
    <property type="entry name" value="LONG-CHAIN-ALCOHOL OXIDASE"/>
    <property type="match status" value="1"/>
</dbReference>
<sequence length="534" mass="57656">MKEVADIVIIGSGASGAAAAWSLSRDRSLRIVCLEQGSVTKPSDYPSTSVDWELSRSGAYSSNPSVRRSAADYPIDDSASPISIANFNGFGGSTILYSAHFPRFHPSDFRTRTLDGVGDDWPLSFEELKPFFTENERMMGVAGLVGDPANPDYESLLPPIPLGPMGRTMAAAFNELGWHWWPSYSAINTHRHGNRGACVNLGPCNTGCAQGAKASVDVTYWPVARQQGVEVRTQCRVREITLDARGQADGVLYMDADGVEHRLNARVVVVACSGVGTPRLLLNSRSSAFPDGLLNDNGLVGRNLMLHPLAYTEAVFDHDVQSSIGPHGCCILSQQFYESAAERDFVRGYTMQVLRGAPPVETAVSGYFMRQVPLGAEHHAKFDRLFNRTAGIAIITEDLPEPENRVELDPDRCDSSGMPGVKVFYKLGDNTSRMLKHGIEMSKQVLAAAGAKVTSSFAPVKNTGWHLMGTARMGDDPATSVVNKFGQAHAVKNLFIVDSSIFVTAGAVNPVATAQALTLMACDHLQRNLHTLGA</sequence>
<evidence type="ECO:0000256" key="3">
    <source>
        <dbReference type="ARBA" id="ARBA00022827"/>
    </source>
</evidence>
<keyword evidence="3" id="KW-0274">FAD</keyword>
<dbReference type="RefSeq" id="WP_392392847.1">
    <property type="nucleotide sequence ID" value="NZ_JAURTK010000001.1"/>
</dbReference>
<dbReference type="InterPro" id="IPR000172">
    <property type="entry name" value="GMC_OxRdtase_N"/>
</dbReference>
<dbReference type="AlphaFoldDB" id="A0AB73I6R8"/>
<evidence type="ECO:0000256" key="1">
    <source>
        <dbReference type="ARBA" id="ARBA00010790"/>
    </source>
</evidence>
<dbReference type="InterPro" id="IPR007867">
    <property type="entry name" value="GMC_OxRtase_C"/>
</dbReference>
<feature type="domain" description="Glucose-methanol-choline oxidoreductase C-terminal" evidence="6">
    <location>
        <begin position="400"/>
        <end position="517"/>
    </location>
</feature>
<comment type="similarity">
    <text evidence="1">Belongs to the GMC oxidoreductase family.</text>
</comment>
<comment type="caution">
    <text evidence="7">The sequence shown here is derived from an EMBL/GenBank/DDBJ whole genome shotgun (WGS) entry which is preliminary data.</text>
</comment>
<keyword evidence="4" id="KW-0560">Oxidoreductase</keyword>
<evidence type="ECO:0000259" key="6">
    <source>
        <dbReference type="Pfam" id="PF05199"/>
    </source>
</evidence>
<evidence type="ECO:0000256" key="2">
    <source>
        <dbReference type="ARBA" id="ARBA00022630"/>
    </source>
</evidence>
<evidence type="ECO:0000313" key="7">
    <source>
        <dbReference type="EMBL" id="MDP9645708.1"/>
    </source>
</evidence>
<dbReference type="Proteomes" id="UP001229486">
    <property type="component" value="Unassembled WGS sequence"/>
</dbReference>
<feature type="domain" description="Glucose-methanol-choline oxidoreductase N-terminal" evidence="5">
    <location>
        <begin position="192"/>
        <end position="308"/>
    </location>
</feature>
<reference evidence="7" key="1">
    <citation type="submission" date="2023-07" db="EMBL/GenBank/DDBJ databases">
        <title>Sorghum-associated microbial communities from plants grown in Nebraska, USA.</title>
        <authorList>
            <person name="Schachtman D."/>
        </authorList>
    </citation>
    <scope>NUCLEOTIDE SEQUENCE</scope>
    <source>
        <strain evidence="7">DS1061</strain>
    </source>
</reference>
<dbReference type="Pfam" id="PF13450">
    <property type="entry name" value="NAD_binding_8"/>
    <property type="match status" value="1"/>
</dbReference>
<evidence type="ECO:0000313" key="8">
    <source>
        <dbReference type="Proteomes" id="UP001229486"/>
    </source>
</evidence>
<accession>A0AB73I6R8</accession>
<proteinExistence type="inferred from homology"/>
<dbReference type="PANTHER" id="PTHR46056">
    <property type="entry name" value="LONG-CHAIN-ALCOHOL OXIDASE"/>
    <property type="match status" value="1"/>
</dbReference>
<keyword evidence="2" id="KW-0285">Flavoprotein</keyword>
<dbReference type="GO" id="GO:0016614">
    <property type="term" value="F:oxidoreductase activity, acting on CH-OH group of donors"/>
    <property type="evidence" value="ECO:0007669"/>
    <property type="project" value="InterPro"/>
</dbReference>
<dbReference type="Pfam" id="PF05199">
    <property type="entry name" value="GMC_oxred_C"/>
    <property type="match status" value="1"/>
</dbReference>
<evidence type="ECO:0000259" key="5">
    <source>
        <dbReference type="Pfam" id="PF00732"/>
    </source>
</evidence>
<dbReference type="Pfam" id="PF00732">
    <property type="entry name" value="GMC_oxred_N"/>
    <property type="match status" value="1"/>
</dbReference>
<dbReference type="EMBL" id="JAURTK010000001">
    <property type="protein sequence ID" value="MDP9645708.1"/>
    <property type="molecule type" value="Genomic_DNA"/>
</dbReference>
<gene>
    <name evidence="7" type="ORF">J2793_001130</name>
</gene>